<evidence type="ECO:0000313" key="3">
    <source>
        <dbReference type="Proteomes" id="UP000216101"/>
    </source>
</evidence>
<feature type="chain" id="PRO_5013397473" description="DUF481 domain-containing protein" evidence="1">
    <location>
        <begin position="21"/>
        <end position="342"/>
    </location>
</feature>
<dbReference type="RefSeq" id="WP_078043546.1">
    <property type="nucleotide sequence ID" value="NZ_NHNI01000001.1"/>
</dbReference>
<reference evidence="3" key="1">
    <citation type="submission" date="2017-05" db="EMBL/GenBank/DDBJ databases">
        <authorList>
            <person name="Barney B.M."/>
        </authorList>
    </citation>
    <scope>NUCLEOTIDE SEQUENCE [LARGE SCALE GENOMIC DNA]</scope>
    <source>
        <strain evidence="3">PSBB022</strain>
    </source>
</reference>
<organism evidence="2 3">
    <name type="scientific">Cellvibrio mixtus</name>
    <dbReference type="NCBI Taxonomy" id="39650"/>
    <lineage>
        <taxon>Bacteria</taxon>
        <taxon>Pseudomonadati</taxon>
        <taxon>Pseudomonadota</taxon>
        <taxon>Gammaproteobacteria</taxon>
        <taxon>Cellvibrionales</taxon>
        <taxon>Cellvibrionaceae</taxon>
        <taxon>Cellvibrio</taxon>
    </lineage>
</organism>
<sequence>MNKTAWLVFLLLWLSQAAVAGVVELLNGDRLEGELVSLDDEHLLWRSTNFGEQRINKTNIKNIQTDVALKINGNNSPCHLQPMENEFLRYNCGDSNRVKRASLLRIKTLMPYEEFTKGAYVHHGRLNLWGAYSRGNEVREEWNTQGEFSLRRNDFRHVVGGEFARASWNYSRPQERWNLRYSLDWFFGEHWFWYNSVLAGADPQRGMRNYTRWGSGTGYQFFDNKTMALSLKSGLALHEESYQLPAELMGNYALADEFMALGVALDFRYNLPWGVGFFHNNELLQSAEDDPNLQLKTSTGLSSMILDRIYSEFKIDYWLDTDPQPTRQDKDTRMSLGVSYKW</sequence>
<dbReference type="InterPro" id="IPR007433">
    <property type="entry name" value="DUF481"/>
</dbReference>
<evidence type="ECO:0008006" key="4">
    <source>
        <dbReference type="Google" id="ProtNLM"/>
    </source>
</evidence>
<proteinExistence type="predicted"/>
<gene>
    <name evidence="2" type="ORF">CBP51_04015</name>
</gene>
<dbReference type="EMBL" id="NHNI01000001">
    <property type="protein sequence ID" value="OZY86206.1"/>
    <property type="molecule type" value="Genomic_DNA"/>
</dbReference>
<evidence type="ECO:0000256" key="1">
    <source>
        <dbReference type="SAM" id="SignalP"/>
    </source>
</evidence>
<keyword evidence="3" id="KW-1185">Reference proteome</keyword>
<dbReference type="Pfam" id="PF04338">
    <property type="entry name" value="DUF481"/>
    <property type="match status" value="1"/>
</dbReference>
<dbReference type="Proteomes" id="UP000216101">
    <property type="component" value="Unassembled WGS sequence"/>
</dbReference>
<feature type="signal peptide" evidence="1">
    <location>
        <begin position="1"/>
        <end position="20"/>
    </location>
</feature>
<keyword evidence="1" id="KW-0732">Signal</keyword>
<evidence type="ECO:0000313" key="2">
    <source>
        <dbReference type="EMBL" id="OZY86206.1"/>
    </source>
</evidence>
<accession>A0A266Q9B4</accession>
<dbReference type="AlphaFoldDB" id="A0A266Q9B4"/>
<name>A0A266Q9B4_9GAMM</name>
<comment type="caution">
    <text evidence="2">The sequence shown here is derived from an EMBL/GenBank/DDBJ whole genome shotgun (WGS) entry which is preliminary data.</text>
</comment>
<protein>
    <recommendedName>
        <fullName evidence="4">DUF481 domain-containing protein</fullName>
    </recommendedName>
</protein>